<evidence type="ECO:0000313" key="8">
    <source>
        <dbReference type="Proteomes" id="UP001175228"/>
    </source>
</evidence>
<evidence type="ECO:0000259" key="5">
    <source>
        <dbReference type="Pfam" id="PF01494"/>
    </source>
</evidence>
<dbReference type="SUPFAM" id="SSF51905">
    <property type="entry name" value="FAD/NAD(P)-binding domain"/>
    <property type="match status" value="1"/>
</dbReference>
<dbReference type="Gene3D" id="3.30.70.2450">
    <property type="match status" value="1"/>
</dbReference>
<feature type="domain" description="Phenol hydroxylase-like C-terminal dimerisation" evidence="6">
    <location>
        <begin position="518"/>
        <end position="562"/>
    </location>
</feature>
<dbReference type="InterPro" id="IPR002938">
    <property type="entry name" value="FAD-bd"/>
</dbReference>
<dbReference type="InterPro" id="IPR038220">
    <property type="entry name" value="PHOX_C_sf"/>
</dbReference>
<dbReference type="GO" id="GO:0016709">
    <property type="term" value="F:oxidoreductase activity, acting on paired donors, with incorporation or reduction of molecular oxygen, NAD(P)H as one donor, and incorporation of one atom of oxygen"/>
    <property type="evidence" value="ECO:0007669"/>
    <property type="project" value="UniProtKB-ARBA"/>
</dbReference>
<proteinExistence type="predicted"/>
<dbReference type="Proteomes" id="UP001175228">
    <property type="component" value="Unassembled WGS sequence"/>
</dbReference>
<evidence type="ECO:0000256" key="1">
    <source>
        <dbReference type="ARBA" id="ARBA00001974"/>
    </source>
</evidence>
<gene>
    <name evidence="7" type="ORF">EDD18DRAFT_1386694</name>
</gene>
<dbReference type="PANTHER" id="PTHR43004:SF19">
    <property type="entry name" value="BINDING MONOOXYGENASE, PUTATIVE (JCVI)-RELATED"/>
    <property type="match status" value="1"/>
</dbReference>
<dbReference type="EMBL" id="JAUEPU010000014">
    <property type="protein sequence ID" value="KAK0497015.1"/>
    <property type="molecule type" value="Genomic_DNA"/>
</dbReference>
<keyword evidence="4" id="KW-0560">Oxidoreductase</keyword>
<evidence type="ECO:0000259" key="6">
    <source>
        <dbReference type="Pfam" id="PF07976"/>
    </source>
</evidence>
<comment type="caution">
    <text evidence="7">The sequence shown here is derived from an EMBL/GenBank/DDBJ whole genome shotgun (WGS) entry which is preliminary data.</text>
</comment>
<dbReference type="Pfam" id="PF07976">
    <property type="entry name" value="Phe_hydrox_dim"/>
    <property type="match status" value="1"/>
</dbReference>
<accession>A0AA39Q7H0</accession>
<keyword evidence="2" id="KW-0285">Flavoprotein</keyword>
<keyword evidence="3" id="KW-0274">FAD</keyword>
<name>A0AA39Q7H0_9AGAR</name>
<dbReference type="Gene3D" id="3.50.50.60">
    <property type="entry name" value="FAD/NAD(P)-binding domain"/>
    <property type="match status" value="1"/>
</dbReference>
<dbReference type="InterPro" id="IPR012941">
    <property type="entry name" value="Phe_hydrox_C_dim_dom"/>
</dbReference>
<dbReference type="PANTHER" id="PTHR43004">
    <property type="entry name" value="TRK SYSTEM POTASSIUM UPTAKE PROTEIN"/>
    <property type="match status" value="1"/>
</dbReference>
<feature type="domain" description="FAD-binding" evidence="5">
    <location>
        <begin position="3"/>
        <end position="370"/>
    </location>
</feature>
<dbReference type="GO" id="GO:0071949">
    <property type="term" value="F:FAD binding"/>
    <property type="evidence" value="ECO:0007669"/>
    <property type="project" value="InterPro"/>
</dbReference>
<dbReference type="InterPro" id="IPR036188">
    <property type="entry name" value="FAD/NAD-bd_sf"/>
</dbReference>
<comment type="cofactor">
    <cofactor evidence="1">
        <name>FAD</name>
        <dbReference type="ChEBI" id="CHEBI:57692"/>
    </cofactor>
</comment>
<dbReference type="PRINTS" id="PR00420">
    <property type="entry name" value="RNGMNOXGNASE"/>
</dbReference>
<evidence type="ECO:0000313" key="7">
    <source>
        <dbReference type="EMBL" id="KAK0497015.1"/>
    </source>
</evidence>
<dbReference type="AlphaFoldDB" id="A0AA39Q7H0"/>
<keyword evidence="8" id="KW-1185">Reference proteome</keyword>
<dbReference type="Pfam" id="PF01494">
    <property type="entry name" value="FAD_binding_3"/>
    <property type="match status" value="1"/>
</dbReference>
<reference evidence="7" key="1">
    <citation type="submission" date="2023-06" db="EMBL/GenBank/DDBJ databases">
        <authorList>
            <consortium name="Lawrence Berkeley National Laboratory"/>
            <person name="Ahrendt S."/>
            <person name="Sahu N."/>
            <person name="Indic B."/>
            <person name="Wong-Bajracharya J."/>
            <person name="Merenyi Z."/>
            <person name="Ke H.-M."/>
            <person name="Monk M."/>
            <person name="Kocsube S."/>
            <person name="Drula E."/>
            <person name="Lipzen A."/>
            <person name="Balint B."/>
            <person name="Henrissat B."/>
            <person name="Andreopoulos B."/>
            <person name="Martin F.M."/>
            <person name="Harder C.B."/>
            <person name="Rigling D."/>
            <person name="Ford K.L."/>
            <person name="Foster G.D."/>
            <person name="Pangilinan J."/>
            <person name="Papanicolaou A."/>
            <person name="Barry K."/>
            <person name="LaButti K."/>
            <person name="Viragh M."/>
            <person name="Koriabine M."/>
            <person name="Yan M."/>
            <person name="Riley R."/>
            <person name="Champramary S."/>
            <person name="Plett K.L."/>
            <person name="Tsai I.J."/>
            <person name="Slot J."/>
            <person name="Sipos G."/>
            <person name="Plett J."/>
            <person name="Nagy L.G."/>
            <person name="Grigoriev I.V."/>
        </authorList>
    </citation>
    <scope>NUCLEOTIDE SEQUENCE</scope>
    <source>
        <strain evidence="7">HWK02</strain>
    </source>
</reference>
<evidence type="ECO:0000256" key="4">
    <source>
        <dbReference type="ARBA" id="ARBA00023002"/>
    </source>
</evidence>
<evidence type="ECO:0000256" key="3">
    <source>
        <dbReference type="ARBA" id="ARBA00022827"/>
    </source>
</evidence>
<evidence type="ECO:0000256" key="2">
    <source>
        <dbReference type="ARBA" id="ARBA00022630"/>
    </source>
</evidence>
<organism evidence="7 8">
    <name type="scientific">Armillaria luteobubalina</name>
    <dbReference type="NCBI Taxonomy" id="153913"/>
    <lineage>
        <taxon>Eukaryota</taxon>
        <taxon>Fungi</taxon>
        <taxon>Dikarya</taxon>
        <taxon>Basidiomycota</taxon>
        <taxon>Agaricomycotina</taxon>
        <taxon>Agaricomycetes</taxon>
        <taxon>Agaricomycetidae</taxon>
        <taxon>Agaricales</taxon>
        <taxon>Marasmiineae</taxon>
        <taxon>Physalacriaceae</taxon>
        <taxon>Armillaria</taxon>
    </lineage>
</organism>
<dbReference type="InterPro" id="IPR050641">
    <property type="entry name" value="RIFMO-like"/>
</dbReference>
<sequence>MTLPVLIVGAGPAGLVTALSLAQSGIRVRIVDKSDSFHVGSRGFGVQPRTFELFQHLGVIDEVQKLATPIPTLRAYKLPGGTLPVKTWDLYEKSGVWLDRPYANGACLGQDLLEGVLRDHLAKHGVSVELNKGLVAIEQDATTVTATVAVFRNGVPTDEKEEVVAHYLIGSDGAKGIAILHLEDGSNEMIYTGNSRKLLGLTFQGETRDADGMVWGDVAIKGLTNEFWHIWGKPGHFTIMARPLSPTGDKFGIGITGQNFDPTRLADPAKAVEFIKAETGRADLEFGEFTWLSHFRPNMRMANKFQEGRAFVVGDSAHVHSPTGGQGMNCSIQDALNLAWKLSLVVNGLASPTLLSTYNEERLPVITQMLYATTQLYTHTVAKEKPAKDTKEDEKASGWFRWRNTALEMYGINYRYSSIALEERDTELQDAEDVLAHAYSGYEGRGSLRAGDRAPDAPLRGTTLFSSFKSTVHTVLVFSKWSADLEAGLKTLPSAAVRTFVITRANEPLEGVSILVDSEGHARKAYMVEEGSPAIVVVRPDSFIGAIVTDVEGVKRYFSKILV</sequence>
<dbReference type="Gene3D" id="3.40.30.20">
    <property type="match status" value="1"/>
</dbReference>
<protein>
    <submittedName>
        <fullName evidence="7">FAD binding domain-containing protein</fullName>
    </submittedName>
</protein>